<feature type="transmembrane region" description="Helical" evidence="1">
    <location>
        <begin position="6"/>
        <end position="22"/>
    </location>
</feature>
<keyword evidence="1" id="KW-0812">Transmembrane</keyword>
<feature type="transmembrane region" description="Helical" evidence="1">
    <location>
        <begin position="43"/>
        <end position="61"/>
    </location>
</feature>
<gene>
    <name evidence="2" type="ORF">Edafosvirus8_7</name>
</gene>
<sequence>MDLIKNPIVIGLLMATATYIYMSWDYGKQNEKNPKAPKKEVGLLIPILVGIIGWFLAYGYFDTSPLPSTTIEQNKSLVILDKPSRLSKDDNFTLSSDLGKKSYHLIGKSIKLPNNIPDVFLETYS</sequence>
<organism evidence="2">
    <name type="scientific">Edafosvirus sp</name>
    <dbReference type="NCBI Taxonomy" id="2487765"/>
    <lineage>
        <taxon>Viruses</taxon>
        <taxon>Varidnaviria</taxon>
        <taxon>Bamfordvirae</taxon>
        <taxon>Nucleocytoviricota</taxon>
        <taxon>Megaviricetes</taxon>
        <taxon>Imitervirales</taxon>
        <taxon>Mimiviridae</taxon>
        <taxon>Klosneuvirinae</taxon>
    </lineage>
</organism>
<dbReference type="EMBL" id="MK072073">
    <property type="protein sequence ID" value="AYV78257.1"/>
    <property type="molecule type" value="Genomic_DNA"/>
</dbReference>
<reference evidence="2" key="1">
    <citation type="submission" date="2018-10" db="EMBL/GenBank/DDBJ databases">
        <title>Hidden diversity of soil giant viruses.</title>
        <authorList>
            <person name="Schulz F."/>
            <person name="Alteio L."/>
            <person name="Goudeau D."/>
            <person name="Ryan E.M."/>
            <person name="Malmstrom R.R."/>
            <person name="Blanchard J."/>
            <person name="Woyke T."/>
        </authorList>
    </citation>
    <scope>NUCLEOTIDE SEQUENCE</scope>
    <source>
        <strain evidence="2">EDV1</strain>
    </source>
</reference>
<proteinExistence type="predicted"/>
<evidence type="ECO:0000313" key="2">
    <source>
        <dbReference type="EMBL" id="AYV78257.1"/>
    </source>
</evidence>
<name>A0A3G4ZTP2_9VIRU</name>
<protein>
    <submittedName>
        <fullName evidence="2">Uncharacterized protein</fullName>
    </submittedName>
</protein>
<accession>A0A3G4ZTP2</accession>
<keyword evidence="1" id="KW-0472">Membrane</keyword>
<keyword evidence="1" id="KW-1133">Transmembrane helix</keyword>
<evidence type="ECO:0000256" key="1">
    <source>
        <dbReference type="SAM" id="Phobius"/>
    </source>
</evidence>